<dbReference type="EMBL" id="CAFBMX010000005">
    <property type="protein sequence ID" value="CAB4932270.1"/>
    <property type="molecule type" value="Genomic_DNA"/>
</dbReference>
<accession>A0A6J7IN41</accession>
<organism evidence="1">
    <name type="scientific">freshwater metagenome</name>
    <dbReference type="NCBI Taxonomy" id="449393"/>
    <lineage>
        <taxon>unclassified sequences</taxon>
        <taxon>metagenomes</taxon>
        <taxon>ecological metagenomes</taxon>
    </lineage>
</organism>
<proteinExistence type="predicted"/>
<reference evidence="1" key="1">
    <citation type="submission" date="2020-05" db="EMBL/GenBank/DDBJ databases">
        <authorList>
            <person name="Chiriac C."/>
            <person name="Salcher M."/>
            <person name="Ghai R."/>
            <person name="Kavagutti S V."/>
        </authorList>
    </citation>
    <scope>NUCLEOTIDE SEQUENCE</scope>
</reference>
<protein>
    <submittedName>
        <fullName evidence="1">Unannotated protein</fullName>
    </submittedName>
</protein>
<name>A0A6J7IN41_9ZZZZ</name>
<evidence type="ECO:0000313" key="1">
    <source>
        <dbReference type="EMBL" id="CAB4932270.1"/>
    </source>
</evidence>
<sequence length="467" mass="48113">MRKLALAFALLLLLPASTALGAIQDGMPDQSASDGGGVAPGPGFWADLPGGAAARPYVKSLKVINGANSVTVFEGDITAVDGTQTGDVTASVNPFNLCRADQTPATGVCYATPNRIGVSIGYSKGPGQMGSNFGSPTGSDGTTPLALRQTVNADTVIELKIALNTLGRTLRWSWLNGDLDYWKTENLGQDDAELTVRVKPASTPIVDWGTVGQNGCTATPILSCSIPIAGAEYLAAGLVLSLDTTLDAALTGAVFATQGAIAGFLQPGGSPTAPLLDLQLASTHQTSAGAPQLGVMKALLPAQALLNLYGVLPADAASFFGVQRTGDAGTQSAPTFEPWTAAVQGSDGLLVTVRDITFSAPAYRVTRRRSAPRLTARISGSKTTVSAPKIAACRKRACSITVLKLPSNRLVRSGATVGRGRSAAVGTTRVSIARSKLPRRTRFLVVWRQAGGTAKGKLVTTAQGTVR</sequence>
<gene>
    <name evidence="1" type="ORF">UFOPK3674_01241</name>
</gene>
<dbReference type="AlphaFoldDB" id="A0A6J7IN41"/>